<evidence type="ECO:0000256" key="3">
    <source>
        <dbReference type="ARBA" id="ARBA00022475"/>
    </source>
</evidence>
<dbReference type="SUPFAM" id="SSF161098">
    <property type="entry name" value="MetI-like"/>
    <property type="match status" value="1"/>
</dbReference>
<keyword evidence="3" id="KW-1003">Cell membrane</keyword>
<keyword evidence="4 7" id="KW-0812">Transmembrane</keyword>
<evidence type="ECO:0000259" key="8">
    <source>
        <dbReference type="PROSITE" id="PS50928"/>
    </source>
</evidence>
<evidence type="ECO:0000256" key="7">
    <source>
        <dbReference type="RuleBase" id="RU363032"/>
    </source>
</evidence>
<evidence type="ECO:0000313" key="10">
    <source>
        <dbReference type="Proteomes" id="UP000273326"/>
    </source>
</evidence>
<evidence type="ECO:0000256" key="1">
    <source>
        <dbReference type="ARBA" id="ARBA00004651"/>
    </source>
</evidence>
<dbReference type="GO" id="GO:0055085">
    <property type="term" value="P:transmembrane transport"/>
    <property type="evidence" value="ECO:0007669"/>
    <property type="project" value="InterPro"/>
</dbReference>
<keyword evidence="10" id="KW-1185">Reference proteome</keyword>
<accession>A0A3Q9BL71</accession>
<feature type="transmembrane region" description="Helical" evidence="7">
    <location>
        <begin position="149"/>
        <end position="167"/>
    </location>
</feature>
<evidence type="ECO:0000256" key="5">
    <source>
        <dbReference type="ARBA" id="ARBA00022989"/>
    </source>
</evidence>
<dbReference type="Proteomes" id="UP000273326">
    <property type="component" value="Chromosome"/>
</dbReference>
<organism evidence="9 10">
    <name type="scientific">Jeotgalibaca ciconiae</name>
    <dbReference type="NCBI Taxonomy" id="2496265"/>
    <lineage>
        <taxon>Bacteria</taxon>
        <taxon>Bacillati</taxon>
        <taxon>Bacillota</taxon>
        <taxon>Bacilli</taxon>
        <taxon>Lactobacillales</taxon>
        <taxon>Carnobacteriaceae</taxon>
        <taxon>Jeotgalibaca</taxon>
    </lineage>
</organism>
<feature type="transmembrane region" description="Helical" evidence="7">
    <location>
        <begin position="200"/>
        <end position="217"/>
    </location>
</feature>
<dbReference type="Pfam" id="PF00528">
    <property type="entry name" value="BPD_transp_1"/>
    <property type="match status" value="1"/>
</dbReference>
<feature type="transmembrane region" description="Helical" evidence="7">
    <location>
        <begin position="250"/>
        <end position="271"/>
    </location>
</feature>
<dbReference type="AlphaFoldDB" id="A0A3Q9BL71"/>
<dbReference type="PROSITE" id="PS50928">
    <property type="entry name" value="ABC_TM1"/>
    <property type="match status" value="1"/>
</dbReference>
<keyword evidence="5 7" id="KW-1133">Transmembrane helix</keyword>
<keyword evidence="2 7" id="KW-0813">Transport</keyword>
<dbReference type="RefSeq" id="WP_126109985.1">
    <property type="nucleotide sequence ID" value="NZ_CP034465.1"/>
</dbReference>
<dbReference type="InterPro" id="IPR035906">
    <property type="entry name" value="MetI-like_sf"/>
</dbReference>
<dbReference type="Gene3D" id="1.10.3720.10">
    <property type="entry name" value="MetI-like"/>
    <property type="match status" value="1"/>
</dbReference>
<comment type="similarity">
    <text evidence="7">Belongs to the binding-protein-dependent transport system permease family.</text>
</comment>
<dbReference type="OrthoDB" id="9771544at2"/>
<dbReference type="CDD" id="cd06261">
    <property type="entry name" value="TM_PBP2"/>
    <property type="match status" value="1"/>
</dbReference>
<dbReference type="PANTHER" id="PTHR43744:SF8">
    <property type="entry name" value="SN-GLYCEROL-3-PHOSPHATE TRANSPORT SYSTEM PERMEASE PROTEIN UGPE"/>
    <property type="match status" value="1"/>
</dbReference>
<evidence type="ECO:0000256" key="4">
    <source>
        <dbReference type="ARBA" id="ARBA00022692"/>
    </source>
</evidence>
<sequence>MARVLKRKHTPNQTPTVIKMINIVLLLAGSLMLISPLWWMISTSLKSMMEIMAGDSTFFPKEWHFENYVNTWNAVPFDRYTMNTLLITLLSVVGNVIVNSFVAYGFARIRFRGKGLLFGLVLSTMMIPGFVTLIPQYILFARLRWVNTYLPLVVPQFFGNAFNIFLLRQFYRGIPEELLEAAKIEGATHFYIWRKIAIPMVRPALATVAIGAFNGAWNDFLGPLLYVNNENLYTIQIGLQSFKEQSSSQWNYLMAGSLLAMLPVLILFFFFQKYFIQGANITGTSQVDK</sequence>
<gene>
    <name evidence="9" type="ORF">EJN90_07590</name>
</gene>
<keyword evidence="6 7" id="KW-0472">Membrane</keyword>
<feature type="domain" description="ABC transmembrane type-1" evidence="8">
    <location>
        <begin position="81"/>
        <end position="271"/>
    </location>
</feature>
<dbReference type="InterPro" id="IPR000515">
    <property type="entry name" value="MetI-like"/>
</dbReference>
<dbReference type="KEGG" id="jeh:EJN90_07590"/>
<reference evidence="10" key="1">
    <citation type="submission" date="2018-12" db="EMBL/GenBank/DDBJ databases">
        <title>Complete genome sequencing of Jeotgalibaca sp. H21T32.</title>
        <authorList>
            <person name="Bae J.-W."/>
            <person name="Lee S.-Y."/>
        </authorList>
    </citation>
    <scope>NUCLEOTIDE SEQUENCE [LARGE SCALE GENOMIC DNA]</scope>
    <source>
        <strain evidence="10">H21T32</strain>
    </source>
</reference>
<feature type="transmembrane region" description="Helical" evidence="7">
    <location>
        <begin position="116"/>
        <end position="137"/>
    </location>
</feature>
<evidence type="ECO:0000313" key="9">
    <source>
        <dbReference type="EMBL" id="AZP04504.1"/>
    </source>
</evidence>
<feature type="transmembrane region" description="Helical" evidence="7">
    <location>
        <begin position="85"/>
        <end position="104"/>
    </location>
</feature>
<feature type="transmembrane region" description="Helical" evidence="7">
    <location>
        <begin position="21"/>
        <end position="41"/>
    </location>
</feature>
<comment type="subcellular location">
    <subcellularLocation>
        <location evidence="1 7">Cell membrane</location>
        <topology evidence="1 7">Multi-pass membrane protein</topology>
    </subcellularLocation>
</comment>
<dbReference type="PANTHER" id="PTHR43744">
    <property type="entry name" value="ABC TRANSPORTER PERMEASE PROTEIN MG189-RELATED-RELATED"/>
    <property type="match status" value="1"/>
</dbReference>
<protein>
    <submittedName>
        <fullName evidence="9">Carbohydrate ABC transporter permease</fullName>
    </submittedName>
</protein>
<evidence type="ECO:0000256" key="6">
    <source>
        <dbReference type="ARBA" id="ARBA00023136"/>
    </source>
</evidence>
<dbReference type="GO" id="GO:0005886">
    <property type="term" value="C:plasma membrane"/>
    <property type="evidence" value="ECO:0007669"/>
    <property type="project" value="UniProtKB-SubCell"/>
</dbReference>
<dbReference type="EMBL" id="CP034465">
    <property type="protein sequence ID" value="AZP04504.1"/>
    <property type="molecule type" value="Genomic_DNA"/>
</dbReference>
<name>A0A3Q9BL71_9LACT</name>
<evidence type="ECO:0000256" key="2">
    <source>
        <dbReference type="ARBA" id="ARBA00022448"/>
    </source>
</evidence>
<proteinExistence type="inferred from homology"/>